<feature type="domain" description="GAF" evidence="1">
    <location>
        <begin position="43"/>
        <end position="188"/>
    </location>
</feature>
<name>A0ABU3N344_9SPHN</name>
<dbReference type="Pfam" id="PF13185">
    <property type="entry name" value="GAF_2"/>
    <property type="match status" value="1"/>
</dbReference>
<organism evidence="2">
    <name type="scientific">Sphingomonas psychrotolerans</name>
    <dbReference type="NCBI Taxonomy" id="1327635"/>
    <lineage>
        <taxon>Bacteria</taxon>
        <taxon>Pseudomonadati</taxon>
        <taxon>Pseudomonadota</taxon>
        <taxon>Alphaproteobacteria</taxon>
        <taxon>Sphingomonadales</taxon>
        <taxon>Sphingomonadaceae</taxon>
        <taxon>Sphingomonas</taxon>
    </lineage>
</organism>
<dbReference type="SUPFAM" id="SSF55781">
    <property type="entry name" value="GAF domain-like"/>
    <property type="match status" value="1"/>
</dbReference>
<dbReference type="InterPro" id="IPR029016">
    <property type="entry name" value="GAF-like_dom_sf"/>
</dbReference>
<sequence length="367" mass="39530">MTQEAGAEQAAIPHGGAIVDADLPRRYLTLAANVADRLLGAADPAAMIEELFDLIRSELRLDVFFNYRFDGDRLVLEVHGGLTPAQAEAGAVLEVGQAVCGCVARDRTRVHATAVQASDDPLVAFVKHVGLDAYACTPLIHGSELLGTLGFGRRWVDRFNDDELSFLHTICHYVALAKFRLRVEEELRRGVAERERLLAELNHRVRNSLQMAVGVVAVEARSAGDAAVREALQRAVTRLEVLAVAHRPLYAGSSVGGIDALEVLGGAAEGEAEIIGEAGWLLPVECAVALALLVRALLTQPGKAPPVLRVARGNEGHNVTLEGPDWGRNDMAEADRRMVTMLSRQLRAEVTFVADAMVHIRIADADG</sequence>
<dbReference type="Pfam" id="PF07568">
    <property type="entry name" value="HisKA_2"/>
    <property type="match status" value="1"/>
</dbReference>
<proteinExistence type="predicted"/>
<evidence type="ECO:0000313" key="2">
    <source>
        <dbReference type="EMBL" id="MDT8758902.1"/>
    </source>
</evidence>
<dbReference type="Gene3D" id="3.30.450.40">
    <property type="match status" value="1"/>
</dbReference>
<evidence type="ECO:0000259" key="1">
    <source>
        <dbReference type="SMART" id="SM00065"/>
    </source>
</evidence>
<protein>
    <submittedName>
        <fullName evidence="2">GAF domain-containing protein</fullName>
    </submittedName>
</protein>
<dbReference type="SMART" id="SM00065">
    <property type="entry name" value="GAF"/>
    <property type="match status" value="1"/>
</dbReference>
<dbReference type="InterPro" id="IPR003018">
    <property type="entry name" value="GAF"/>
</dbReference>
<dbReference type="InterPro" id="IPR011495">
    <property type="entry name" value="Sig_transdc_His_kin_sub2_dim/P"/>
</dbReference>
<accession>A0ABU3N344</accession>
<reference evidence="2" key="1">
    <citation type="submission" date="2022-04" db="EMBL/GenBank/DDBJ databases">
        <title>Tomato heritable bacteria conferring resistance against bacterial wilt.</title>
        <authorList>
            <person name="Yin J."/>
        </authorList>
    </citation>
    <scope>NUCLEOTIDE SEQUENCE</scope>
    <source>
        <strain evidence="2">Cra20</strain>
    </source>
</reference>
<comment type="caution">
    <text evidence="2">The sequence shown here is derived from an EMBL/GenBank/DDBJ whole genome shotgun (WGS) entry which is preliminary data.</text>
</comment>
<dbReference type="EMBL" id="JALMLT010000002">
    <property type="protein sequence ID" value="MDT8758902.1"/>
    <property type="molecule type" value="Genomic_DNA"/>
</dbReference>
<gene>
    <name evidence="2" type="ORF">MZO42_09360</name>
</gene>